<name>A0A2U1N237_ARTAN</name>
<keyword evidence="1" id="KW-0175">Coiled coil</keyword>
<evidence type="ECO:0008006" key="5">
    <source>
        <dbReference type="Google" id="ProtNLM"/>
    </source>
</evidence>
<feature type="compositionally biased region" description="Basic and acidic residues" evidence="2">
    <location>
        <begin position="637"/>
        <end position="646"/>
    </location>
</feature>
<proteinExistence type="predicted"/>
<feature type="region of interest" description="Disordered" evidence="2">
    <location>
        <begin position="1"/>
        <end position="33"/>
    </location>
</feature>
<reference evidence="3 4" key="1">
    <citation type="journal article" date="2018" name="Mol. Plant">
        <title>The genome of Artemisia annua provides insight into the evolution of Asteraceae family and artemisinin biosynthesis.</title>
        <authorList>
            <person name="Shen Q."/>
            <person name="Zhang L."/>
            <person name="Liao Z."/>
            <person name="Wang S."/>
            <person name="Yan T."/>
            <person name="Shi P."/>
            <person name="Liu M."/>
            <person name="Fu X."/>
            <person name="Pan Q."/>
            <person name="Wang Y."/>
            <person name="Lv Z."/>
            <person name="Lu X."/>
            <person name="Zhang F."/>
            <person name="Jiang W."/>
            <person name="Ma Y."/>
            <person name="Chen M."/>
            <person name="Hao X."/>
            <person name="Li L."/>
            <person name="Tang Y."/>
            <person name="Lv G."/>
            <person name="Zhou Y."/>
            <person name="Sun X."/>
            <person name="Brodelius P.E."/>
            <person name="Rose J.K.C."/>
            <person name="Tang K."/>
        </authorList>
    </citation>
    <scope>NUCLEOTIDE SEQUENCE [LARGE SCALE GENOMIC DNA]</scope>
    <source>
        <strain evidence="4">cv. Huhao1</strain>
        <tissue evidence="3">Leaf</tissue>
    </source>
</reference>
<feature type="coiled-coil region" evidence="1">
    <location>
        <begin position="523"/>
        <end position="575"/>
    </location>
</feature>
<feature type="compositionally biased region" description="Low complexity" evidence="2">
    <location>
        <begin position="597"/>
        <end position="610"/>
    </location>
</feature>
<feature type="region of interest" description="Disordered" evidence="2">
    <location>
        <begin position="597"/>
        <end position="629"/>
    </location>
</feature>
<keyword evidence="4" id="KW-1185">Reference proteome</keyword>
<evidence type="ECO:0000256" key="1">
    <source>
        <dbReference type="SAM" id="Coils"/>
    </source>
</evidence>
<dbReference type="OrthoDB" id="1913335at2759"/>
<accession>A0A2U1N237</accession>
<sequence length="1032" mass="116459">MPSRKDKSARKGKSARKDKGARTRSGNDNQQVEDVLHMESNHSDDDEVQVIQCKRVRGPTFMPKVWTVSDEERISVSFNEYGQPIDKKTTSTLTHFMGFLARSGKYCPLHKPWPKVGSAKKKILLDVLNDKFDLPMGCDDWILKSFGKKVRNWRARVKKDYYDPSLRYREQINSRPKRVHTIQWKKLVKNWNKENSKANRSKKKMVQVTGKKSYAIKREEVKDRMEELSSQLPKGATDEPGPQDVYSKVMGKDNNGIADLYGLGVRASDVWGVVPSHIARSRDKLMYKSRCDQLSCELAQLKARDSQRQGLSENASSSTNVVNEPQPLRVGPTLADLQMLIDEESEEDLVDFEDDAGLMAGDDMDIEDVTPTETPDHHHQVTRRLSPHHQTNMSWMTPGLSLKRSWLNLLEDANDDRHLEAAASYADFRSSMEEKQTELKTAFASTDDKVSGSKTSVEKLTVDQGSKFASILQTLTKIKQEFKDDPILSQDHLCAALSSLPALFKEVDFPALKSQQVSILSTLQAQEAKLTTLSSGYEQLTNKHNELVNCYTDKLAKLSETQQALSTDLSSLKTETSEIKGMVSDIFKLLQASPVQASPAPQAQAPAPQSTDASTKAPTSVEGEKITPTQRLFQQLDPHRHTKDDSQATTTSVPTPTTEIITEAVPIRSFMPGSSTVIITPVTTEATTTTTELPESAFSTPTQADRGKAIKVTEDSPPKLVKATREVLRDPDEPILFEEDDKLKAELLSRPDISEVAIEVIKETKQNIKGEHFLKLQAEMIKEANQKAKLNAERKQRNYERYVWTMTKTKGEGAITDMIIHSYKKNEPIGVTIERGPRVHERYAPFRPSDFGIKEWDMMLPILKKKKNKCVPDLLQTLTNKYKELEKVAKSLGINHQEAIESQGLAIPKQAQTIGRKRKAVGQEPEDFIAALHCNRAPPAGVKFVPNKVIKVPEYGLFFINELKEKAFQRVSDIHLVETTTLLTYKLMARNYRSPENEEFMMLMDKMMNERPDKHILLTKKAKLELMGIKEV</sequence>
<gene>
    <name evidence="3" type="ORF">CTI12_AA314620</name>
</gene>
<dbReference type="Proteomes" id="UP000245207">
    <property type="component" value="Unassembled WGS sequence"/>
</dbReference>
<evidence type="ECO:0000256" key="2">
    <source>
        <dbReference type="SAM" id="MobiDB-lite"/>
    </source>
</evidence>
<feature type="region of interest" description="Disordered" evidence="2">
    <location>
        <begin position="635"/>
        <end position="654"/>
    </location>
</feature>
<feature type="region of interest" description="Disordered" evidence="2">
    <location>
        <begin position="686"/>
        <end position="708"/>
    </location>
</feature>
<dbReference type="AlphaFoldDB" id="A0A2U1N237"/>
<dbReference type="PANTHER" id="PTHR33144">
    <property type="entry name" value="OS10G0409366 PROTEIN-RELATED"/>
    <property type="match status" value="1"/>
</dbReference>
<evidence type="ECO:0000313" key="4">
    <source>
        <dbReference type="Proteomes" id="UP000245207"/>
    </source>
</evidence>
<feature type="region of interest" description="Disordered" evidence="2">
    <location>
        <begin position="372"/>
        <end position="393"/>
    </location>
</feature>
<protein>
    <recommendedName>
        <fullName evidence="5">Transposase, Ptta/En/Spm</fullName>
    </recommendedName>
</protein>
<dbReference type="EMBL" id="PKPP01003811">
    <property type="protein sequence ID" value="PWA67562.1"/>
    <property type="molecule type" value="Genomic_DNA"/>
</dbReference>
<feature type="region of interest" description="Disordered" evidence="2">
    <location>
        <begin position="306"/>
        <end position="328"/>
    </location>
</feature>
<feature type="compositionally biased region" description="Polar residues" evidence="2">
    <location>
        <begin position="308"/>
        <end position="323"/>
    </location>
</feature>
<organism evidence="3 4">
    <name type="scientific">Artemisia annua</name>
    <name type="common">Sweet wormwood</name>
    <dbReference type="NCBI Taxonomy" id="35608"/>
    <lineage>
        <taxon>Eukaryota</taxon>
        <taxon>Viridiplantae</taxon>
        <taxon>Streptophyta</taxon>
        <taxon>Embryophyta</taxon>
        <taxon>Tracheophyta</taxon>
        <taxon>Spermatophyta</taxon>
        <taxon>Magnoliopsida</taxon>
        <taxon>eudicotyledons</taxon>
        <taxon>Gunneridae</taxon>
        <taxon>Pentapetalae</taxon>
        <taxon>asterids</taxon>
        <taxon>campanulids</taxon>
        <taxon>Asterales</taxon>
        <taxon>Asteraceae</taxon>
        <taxon>Asteroideae</taxon>
        <taxon>Anthemideae</taxon>
        <taxon>Artemisiinae</taxon>
        <taxon>Artemisia</taxon>
    </lineage>
</organism>
<comment type="caution">
    <text evidence="3">The sequence shown here is derived from an EMBL/GenBank/DDBJ whole genome shotgun (WGS) entry which is preliminary data.</text>
</comment>
<evidence type="ECO:0000313" key="3">
    <source>
        <dbReference type="EMBL" id="PWA67562.1"/>
    </source>
</evidence>
<dbReference type="PANTHER" id="PTHR33144:SF55">
    <property type="entry name" value="CHROMATIN REMODELER BROMODOMAIN FAMILY"/>
    <property type="match status" value="1"/>
</dbReference>